<organism evidence="1 2">
    <name type="scientific">Phytophthora oleae</name>
    <dbReference type="NCBI Taxonomy" id="2107226"/>
    <lineage>
        <taxon>Eukaryota</taxon>
        <taxon>Sar</taxon>
        <taxon>Stramenopiles</taxon>
        <taxon>Oomycota</taxon>
        <taxon>Peronosporomycetes</taxon>
        <taxon>Peronosporales</taxon>
        <taxon>Peronosporaceae</taxon>
        <taxon>Phytophthora</taxon>
    </lineage>
</organism>
<accession>A0ABD3G453</accession>
<keyword evidence="2" id="KW-1185">Reference proteome</keyword>
<evidence type="ECO:0000313" key="2">
    <source>
        <dbReference type="Proteomes" id="UP001632037"/>
    </source>
</evidence>
<dbReference type="EMBL" id="JBIMZQ010000002">
    <property type="protein sequence ID" value="KAL3673920.1"/>
    <property type="molecule type" value="Genomic_DNA"/>
</dbReference>
<protein>
    <submittedName>
        <fullName evidence="1">Uncharacterized protein</fullName>
    </submittedName>
</protein>
<gene>
    <name evidence="1" type="ORF">V7S43_001607</name>
</gene>
<reference evidence="1 2" key="1">
    <citation type="submission" date="2024-09" db="EMBL/GenBank/DDBJ databases">
        <title>Genome sequencing and assembly of Phytophthora oleae, isolate VK10A, causative agent of rot of olive drupes.</title>
        <authorList>
            <person name="Conti Taguali S."/>
            <person name="Riolo M."/>
            <person name="La Spada F."/>
            <person name="Cacciola S.O."/>
            <person name="Dionisio G."/>
        </authorList>
    </citation>
    <scope>NUCLEOTIDE SEQUENCE [LARGE SCALE GENOMIC DNA]</scope>
    <source>
        <strain evidence="1 2">VK10A</strain>
    </source>
</reference>
<name>A0ABD3G453_9STRA</name>
<dbReference type="Proteomes" id="UP001632037">
    <property type="component" value="Unassembled WGS sequence"/>
</dbReference>
<proteinExistence type="predicted"/>
<dbReference type="AlphaFoldDB" id="A0ABD3G453"/>
<comment type="caution">
    <text evidence="1">The sequence shown here is derived from an EMBL/GenBank/DDBJ whole genome shotgun (WGS) entry which is preliminary data.</text>
</comment>
<sequence length="174" mass="19385">MVSLPDEEKVTYEIVGWSPGSSARQQATLDSTCIGYRIASSQPLVAVSSRAMWLNHSVQSVNVAVDQQCGDGKRVADDFTRLLLVRHEDSVCWRVQGLGKYIDICNGSRRQERGGSCVALQKLFKRVSRTRVSTGGFVMSSLRTRTDNEHAEMQVLFAGPSRILLCLRKWHATL</sequence>
<evidence type="ECO:0000313" key="1">
    <source>
        <dbReference type="EMBL" id="KAL3673920.1"/>
    </source>
</evidence>